<evidence type="ECO:0000256" key="1">
    <source>
        <dbReference type="SAM" id="MobiDB-lite"/>
    </source>
</evidence>
<reference evidence="3 4" key="1">
    <citation type="submission" date="2018-02" db="EMBL/GenBank/DDBJ databases">
        <title>Genomic Encyclopedia of Archaeal and Bacterial Type Strains, Phase II (KMG-II): from individual species to whole genera.</title>
        <authorList>
            <person name="Goeker M."/>
        </authorList>
    </citation>
    <scope>NUCLEOTIDE SEQUENCE [LARGE SCALE GENOMIC DNA]</scope>
    <source>
        <strain evidence="3 4">YU 961-1</strain>
    </source>
</reference>
<dbReference type="RefSeq" id="WP_104478527.1">
    <property type="nucleotide sequence ID" value="NZ_CP154825.1"/>
</dbReference>
<feature type="compositionally biased region" description="Low complexity" evidence="1">
    <location>
        <begin position="210"/>
        <end position="220"/>
    </location>
</feature>
<gene>
    <name evidence="3" type="ORF">CLV40_104243</name>
</gene>
<accession>A0A2S6GUX6</accession>
<evidence type="ECO:0000313" key="3">
    <source>
        <dbReference type="EMBL" id="PPK68996.1"/>
    </source>
</evidence>
<proteinExistence type="predicted"/>
<feature type="region of interest" description="Disordered" evidence="1">
    <location>
        <begin position="196"/>
        <end position="220"/>
    </location>
</feature>
<feature type="compositionally biased region" description="Low complexity" evidence="1">
    <location>
        <begin position="274"/>
        <end position="287"/>
    </location>
</feature>
<sequence length="296" mass="29734">MNRHLVRIVTALATTSVLATTGATIASAAPARDGVTAAQVVELTTAYRALYDAAGDDAALAGRVGELRDVLNHVRGCGVTDLADPADAKAAEVQNILPLPGPINPDLVWALLDLAQSLAEALISVLPPGTPGIPALPQLPPLVGALPDVTAPDLTTPTTPDVTAPDVTVTVPDLTAPEVTAPDLNPPDVAIPELTPPIVTEPDATDTDATDTVTDVTGTDVTNTDATDTATDMTGTDINGTHFTDVTGTVAGTDTTTTTHTGTVDALLPDESDLSGIPGLPALPGGPVDVTGGPAR</sequence>
<feature type="signal peptide" evidence="2">
    <location>
        <begin position="1"/>
        <end position="19"/>
    </location>
</feature>
<evidence type="ECO:0000313" key="4">
    <source>
        <dbReference type="Proteomes" id="UP000239203"/>
    </source>
</evidence>
<feature type="chain" id="PRO_5039281782" evidence="2">
    <location>
        <begin position="20"/>
        <end position="296"/>
    </location>
</feature>
<keyword evidence="2" id="KW-0732">Signal</keyword>
<keyword evidence="4" id="KW-1185">Reference proteome</keyword>
<feature type="region of interest" description="Disordered" evidence="1">
    <location>
        <begin position="269"/>
        <end position="296"/>
    </location>
</feature>
<dbReference type="Proteomes" id="UP000239203">
    <property type="component" value="Unassembled WGS sequence"/>
</dbReference>
<organism evidence="3 4">
    <name type="scientific">Actinokineospora auranticolor</name>
    <dbReference type="NCBI Taxonomy" id="155976"/>
    <lineage>
        <taxon>Bacteria</taxon>
        <taxon>Bacillati</taxon>
        <taxon>Actinomycetota</taxon>
        <taxon>Actinomycetes</taxon>
        <taxon>Pseudonocardiales</taxon>
        <taxon>Pseudonocardiaceae</taxon>
        <taxon>Actinokineospora</taxon>
    </lineage>
</organism>
<dbReference type="AlphaFoldDB" id="A0A2S6GUX6"/>
<name>A0A2S6GUX6_9PSEU</name>
<protein>
    <submittedName>
        <fullName evidence="3">Uncharacterized protein</fullName>
    </submittedName>
</protein>
<dbReference type="OrthoDB" id="10016699at2"/>
<evidence type="ECO:0000256" key="2">
    <source>
        <dbReference type="SAM" id="SignalP"/>
    </source>
</evidence>
<comment type="caution">
    <text evidence="3">The sequence shown here is derived from an EMBL/GenBank/DDBJ whole genome shotgun (WGS) entry which is preliminary data.</text>
</comment>
<dbReference type="EMBL" id="PTIX01000004">
    <property type="protein sequence ID" value="PPK68996.1"/>
    <property type="molecule type" value="Genomic_DNA"/>
</dbReference>